<reference evidence="3 4" key="1">
    <citation type="submission" date="2020-03" db="EMBL/GenBank/DDBJ databases">
        <title>Weissella sp. nov., isolated from Cybister lewisianus.</title>
        <authorList>
            <person name="Hyun D.-W."/>
            <person name="Bae J.-W."/>
        </authorList>
    </citation>
    <scope>NUCLEOTIDE SEQUENCE [LARGE SCALE GENOMIC DNA]</scope>
    <source>
        <strain evidence="3 4">HDW19</strain>
    </source>
</reference>
<protein>
    <submittedName>
        <fullName evidence="3">GGDEF domain-containing protein</fullName>
    </submittedName>
</protein>
<feature type="transmembrane region" description="Helical" evidence="1">
    <location>
        <begin position="20"/>
        <end position="42"/>
    </location>
</feature>
<dbReference type="InterPro" id="IPR043128">
    <property type="entry name" value="Rev_trsase/Diguanyl_cyclase"/>
</dbReference>
<dbReference type="GO" id="GO:0052621">
    <property type="term" value="F:diguanylate cyclase activity"/>
    <property type="evidence" value="ECO:0007669"/>
    <property type="project" value="TreeGrafter"/>
</dbReference>
<feature type="transmembrane region" description="Helical" evidence="1">
    <location>
        <begin position="62"/>
        <end position="80"/>
    </location>
</feature>
<dbReference type="Proteomes" id="UP000500741">
    <property type="component" value="Chromosome"/>
</dbReference>
<feature type="transmembrane region" description="Helical" evidence="1">
    <location>
        <begin position="86"/>
        <end position="104"/>
    </location>
</feature>
<accession>A0A6G8B0F8</accession>
<dbReference type="NCBIfam" id="TIGR00254">
    <property type="entry name" value="GGDEF"/>
    <property type="match status" value="1"/>
</dbReference>
<dbReference type="AlphaFoldDB" id="A0A6G8B0F8"/>
<feature type="transmembrane region" description="Helical" evidence="1">
    <location>
        <begin position="192"/>
        <end position="217"/>
    </location>
</feature>
<keyword evidence="1" id="KW-1133">Transmembrane helix</keyword>
<feature type="transmembrane region" description="Helical" evidence="1">
    <location>
        <begin position="166"/>
        <end position="186"/>
    </location>
</feature>
<dbReference type="InterPro" id="IPR000160">
    <property type="entry name" value="GGDEF_dom"/>
</dbReference>
<keyword evidence="1" id="KW-0812">Transmembrane</keyword>
<dbReference type="SMART" id="SM00267">
    <property type="entry name" value="GGDEF"/>
    <property type="match status" value="1"/>
</dbReference>
<keyword evidence="4" id="KW-1185">Reference proteome</keyword>
<evidence type="ECO:0000259" key="2">
    <source>
        <dbReference type="PROSITE" id="PS50887"/>
    </source>
</evidence>
<dbReference type="CDD" id="cd01949">
    <property type="entry name" value="GGDEF"/>
    <property type="match status" value="1"/>
</dbReference>
<dbReference type="Gene3D" id="3.30.70.270">
    <property type="match status" value="1"/>
</dbReference>
<gene>
    <name evidence="3" type="ORF">G7084_05390</name>
</gene>
<proteinExistence type="predicted"/>
<dbReference type="Pfam" id="PF00990">
    <property type="entry name" value="GGDEF"/>
    <property type="match status" value="1"/>
</dbReference>
<dbReference type="RefSeq" id="WP_166010742.1">
    <property type="nucleotide sequence ID" value="NZ_CP049888.1"/>
</dbReference>
<organism evidence="3 4">
    <name type="scientific">Weissella coleopterorum</name>
    <dbReference type="NCBI Taxonomy" id="2714949"/>
    <lineage>
        <taxon>Bacteria</taxon>
        <taxon>Bacillati</taxon>
        <taxon>Bacillota</taxon>
        <taxon>Bacilli</taxon>
        <taxon>Lactobacillales</taxon>
        <taxon>Lactobacillaceae</taxon>
        <taxon>Weissella</taxon>
    </lineage>
</organism>
<dbReference type="PROSITE" id="PS50887">
    <property type="entry name" value="GGDEF"/>
    <property type="match status" value="1"/>
</dbReference>
<dbReference type="PANTHER" id="PTHR45138:SF9">
    <property type="entry name" value="DIGUANYLATE CYCLASE DGCM-RELATED"/>
    <property type="match status" value="1"/>
</dbReference>
<name>A0A6G8B0F8_9LACO</name>
<dbReference type="InterPro" id="IPR029787">
    <property type="entry name" value="Nucleotide_cyclase"/>
</dbReference>
<evidence type="ECO:0000256" key="1">
    <source>
        <dbReference type="SAM" id="Phobius"/>
    </source>
</evidence>
<keyword evidence="1" id="KW-0472">Membrane</keyword>
<dbReference type="EMBL" id="CP049888">
    <property type="protein sequence ID" value="QIL50794.1"/>
    <property type="molecule type" value="Genomic_DNA"/>
</dbReference>
<feature type="transmembrane region" description="Helical" evidence="1">
    <location>
        <begin position="133"/>
        <end position="154"/>
    </location>
</feature>
<dbReference type="InterPro" id="IPR050469">
    <property type="entry name" value="Diguanylate_Cyclase"/>
</dbReference>
<dbReference type="SUPFAM" id="SSF55073">
    <property type="entry name" value="Nucleotide cyclase"/>
    <property type="match status" value="1"/>
</dbReference>
<feature type="domain" description="GGDEF" evidence="2">
    <location>
        <begin position="260"/>
        <end position="397"/>
    </location>
</feature>
<evidence type="ECO:0000313" key="3">
    <source>
        <dbReference type="EMBL" id="QIL50794.1"/>
    </source>
</evidence>
<dbReference type="KEGG" id="wco:G7084_05390"/>
<evidence type="ECO:0000313" key="4">
    <source>
        <dbReference type="Proteomes" id="UP000500741"/>
    </source>
</evidence>
<sequence>MLNNMLVTANQFFDVFIHVFNASSFEGLFIVFGLIIICYIAVGMLDDNFFQNRALQKRTAMIVGFVPLIAVLFLQLYWMATKADKLSLYESNLQLVLIFYFLLMFNTKIQVYVDSALAIVLTGIFILDSPDYISGSSLFIGLVGLILIIITMYIIQKYAQKIVESWLLQVTAVLFFANAWWLMLSLSEDVSIMLYIALVLKFIFFISIILGINQIIVRRWQKYQQMMDELNKDFLTGIFNREAFDEDFTTLFIESNQTNFDWTFIMFDIDNFKSFNDNYGHLMGDEVLKEVTKTVQETLNHSYIGGKLYRLGGEEFGILIRKQDHERIEQLVRQIGSEIHSIDIKRAEFDVRLSISMGMTMFRADSDANVRQIYDRADGFVYYSKQHGKDALTDEGNLIHFE</sequence>
<dbReference type="PANTHER" id="PTHR45138">
    <property type="entry name" value="REGULATORY COMPONENTS OF SENSORY TRANSDUCTION SYSTEM"/>
    <property type="match status" value="1"/>
</dbReference>